<reference evidence="2 3" key="1">
    <citation type="journal article" date="2016" name="Nat. Commun.">
        <title>Thousands of microbial genomes shed light on interconnected biogeochemical processes in an aquifer system.</title>
        <authorList>
            <person name="Anantharaman K."/>
            <person name="Brown C.T."/>
            <person name="Hug L.A."/>
            <person name="Sharon I."/>
            <person name="Castelle C.J."/>
            <person name="Probst A.J."/>
            <person name="Thomas B.C."/>
            <person name="Singh A."/>
            <person name="Wilkins M.J."/>
            <person name="Karaoz U."/>
            <person name="Brodie E.L."/>
            <person name="Williams K.H."/>
            <person name="Hubbard S.S."/>
            <person name="Banfield J.F."/>
        </authorList>
    </citation>
    <scope>NUCLEOTIDE SEQUENCE [LARGE SCALE GENOMIC DNA]</scope>
</reference>
<evidence type="ECO:0000256" key="1">
    <source>
        <dbReference type="SAM" id="MobiDB-lite"/>
    </source>
</evidence>
<comment type="caution">
    <text evidence="2">The sequence shown here is derived from an EMBL/GenBank/DDBJ whole genome shotgun (WGS) entry which is preliminary data.</text>
</comment>
<sequence length="1278" mass="143537">MENSEQANLENKKLISIETTDGCLELLRHSVVLFRQVYQIRDALGFGEHRSRMLNADVDGYRTFRDNYLKLKNHLRGVISNTEETGGGVTFETVERAQVLYNRLIQYRDRVVNFAESKGIEFVDEEVTDNELMTMEKEELPRSAVNDSSLKDMAEHTFLPEEVGTKDDFVRNVRGRLIKAVVAAGETSEYANNLLAKSLDKMPFNGRPKGEIAAEVNRVILNIYKGLGKPILSEEVKLPDTDLFGEAEPVVSEVVSEVGDIGADTDAKNKRNENRVAETPMENADTVKHEAGPVFDLKTLQDKVSQLEKSAQNAQFNLSERSEYLQLKELVKKIEILDGRISNDGLDWESDEKIRAFRLKTTNEQITFLQAQTDGLLQILNDKINQKSESFKNHFGDVMVELRNSMPELDTDFSKLESEPKIEKKTGWWDKDFQKSGDINKEMVAQDPGTLEDESTSVSKYQNHLPGRENDDDNSKVLDWEENPTSVIFPNSRDSDDISNAELLRKNKLEDLSSGVPSNETLKNNTSTSPTKTSEVLIEKEDQEVDVYTKIRNRYMKIKGDVGNLVVFDATVKDTPVYETHKRQVIKIESLLKDKRSITGNFSYIQALLNIMEEDVKKMLASIDRQSTSGESKPEKIKPKSEEEILKEMDGDIERFRLLLGADSEDNEQLATLIRIRSLVADQGEEDKTVHKTRLVPYLRVYRENLEKLEKDLQAQPSRKPKGEGLPYGIPITEAMKDNYQTSGEKLHATNAELIALDKELAENMARPGEDWVLRKRKGIWLQMDLKDLELMRIKRAHLENYQDLVKVGTPNAEVPVSPVVEFEKANLERRLAWQNETTKKRFGLLKKIFSRTTAGVAVGAVVGTMLGNGEIPNGGKSPYVSLDKMSIGQALADSGDEMPIIATNPDAQTISHDAPQLGNIDLSDSLPEVVISPEPVLPLTDSSEIIPKLSFSESTVQSGVNDNNIFSDKALQSGHDAGVELKYPENISPDNLVALEKMESNRFLVEVPHDVYWNIMEGQTNAGDLPFLSKINLDYKQALIDLVRDRIDADSELRSELGFGKDSADQTYIGEEINIELLNKITEEVAAQNNFLLPRFTLGTVAKTEAILPSGIAPVEKRQFDSPNAVEGEHKSPIESGAVIITDSVAEQFKNDFVGGEQAYNRVFNSWIQAIEGFTDGDEGWFSNLFGKANKSAFAVLEKMTVAELDNLAKLSSSELRKEVRLLELPIAEVRAWLDKFTTWMNSRQLTGIKSADEFSKLAKKAFVLEKLIPSPKGEEK</sequence>
<feature type="compositionally biased region" description="Low complexity" evidence="1">
    <location>
        <begin position="521"/>
        <end position="534"/>
    </location>
</feature>
<evidence type="ECO:0000313" key="3">
    <source>
        <dbReference type="Proteomes" id="UP000179230"/>
    </source>
</evidence>
<dbReference type="AlphaFoldDB" id="A0A1F6FU03"/>
<dbReference type="EMBL" id="MFMT01000003">
    <property type="protein sequence ID" value="OGG89330.1"/>
    <property type="molecule type" value="Genomic_DNA"/>
</dbReference>
<protein>
    <submittedName>
        <fullName evidence="2">Uncharacterized protein</fullName>
    </submittedName>
</protein>
<feature type="compositionally biased region" description="Basic and acidic residues" evidence="1">
    <location>
        <begin position="466"/>
        <end position="478"/>
    </location>
</feature>
<evidence type="ECO:0000313" key="2">
    <source>
        <dbReference type="EMBL" id="OGG89330.1"/>
    </source>
</evidence>
<organism evidence="2 3">
    <name type="scientific">Candidatus Kaiserbacteria bacterium RIFOXYD1_FULL_42_15</name>
    <dbReference type="NCBI Taxonomy" id="1798532"/>
    <lineage>
        <taxon>Bacteria</taxon>
        <taxon>Candidatus Kaiseribacteriota</taxon>
    </lineage>
</organism>
<dbReference type="Proteomes" id="UP000179230">
    <property type="component" value="Unassembled WGS sequence"/>
</dbReference>
<proteinExistence type="predicted"/>
<accession>A0A1F6FU03</accession>
<gene>
    <name evidence="2" type="ORF">A2592_02945</name>
</gene>
<name>A0A1F6FU03_9BACT</name>
<feature type="region of interest" description="Disordered" evidence="1">
    <location>
        <begin position="447"/>
        <end position="478"/>
    </location>
</feature>
<feature type="region of interest" description="Disordered" evidence="1">
    <location>
        <begin position="510"/>
        <end position="534"/>
    </location>
</feature>